<feature type="region of interest" description="Disordered" evidence="1">
    <location>
        <begin position="226"/>
        <end position="257"/>
    </location>
</feature>
<protein>
    <submittedName>
        <fullName evidence="2">DUF899 domain-containing protein</fullName>
    </submittedName>
</protein>
<dbReference type="Pfam" id="PF05988">
    <property type="entry name" value="DUF899"/>
    <property type="match status" value="1"/>
</dbReference>
<reference evidence="2" key="1">
    <citation type="submission" date="2024-06" db="EMBL/GenBank/DDBJ databases">
        <title>The genome sequences of Kitasatospora sp. strain HUAS MG31.</title>
        <authorList>
            <person name="Mo P."/>
        </authorList>
    </citation>
    <scope>NUCLEOTIDE SEQUENCE</scope>
    <source>
        <strain evidence="2">HUAS MG31</strain>
    </source>
</reference>
<gene>
    <name evidence="2" type="ORF">ABWK59_34760</name>
</gene>
<evidence type="ECO:0000256" key="1">
    <source>
        <dbReference type="SAM" id="MobiDB-lite"/>
    </source>
</evidence>
<sequence length="311" mass="34370">MPEHRIGTQEEFDAAREELLAEEKKLTRRSDELARNRRELPWVPVEKDYGFETAGGTRSLADLFGGRSQLLVYHFMFGPPYEAGCPVCSSIADTLSPNAVHLNARDVTLICSSRAPIDKLLAYRERMGWRFDWVSTVGSDFHRDLGFQYTEEELGPFLESDIPPTVRQMAEACGTDVLGYVTEGPGLSAYALSNGSVYRTYVTTARGLEPAMAYYGLLDRTPLGRHEEGEETHWPLPRGLGRSDRLQHQGPALPGEREPRAMCLLDGGGFVIAHVRSFGPTDLGVDASVVEATVFDAIRSVHAGLPEARIS</sequence>
<proteinExistence type="predicted"/>
<dbReference type="InterPro" id="IPR010296">
    <property type="entry name" value="DUF899_thioredox"/>
</dbReference>
<dbReference type="AlphaFoldDB" id="A0AAU8K4Q5"/>
<dbReference type="InterPro" id="IPR036249">
    <property type="entry name" value="Thioredoxin-like_sf"/>
</dbReference>
<evidence type="ECO:0000313" key="2">
    <source>
        <dbReference type="EMBL" id="XCM83724.1"/>
    </source>
</evidence>
<name>A0AAU8K4Q5_9ACTN</name>
<dbReference type="KEGG" id="kcm:ABWK59_34760"/>
<dbReference type="Gene3D" id="3.40.30.10">
    <property type="entry name" value="Glutaredoxin"/>
    <property type="match status" value="1"/>
</dbReference>
<dbReference type="RefSeq" id="WP_354644661.1">
    <property type="nucleotide sequence ID" value="NZ_CP159872.1"/>
</dbReference>
<dbReference type="SUPFAM" id="SSF52833">
    <property type="entry name" value="Thioredoxin-like"/>
    <property type="match status" value="1"/>
</dbReference>
<accession>A0AAU8K4Q5</accession>
<dbReference type="EMBL" id="CP159872">
    <property type="protein sequence ID" value="XCM83724.1"/>
    <property type="molecule type" value="Genomic_DNA"/>
</dbReference>
<organism evidence="2">
    <name type="scientific">Kitasatospora camelliae</name>
    <dbReference type="NCBI Taxonomy" id="3156397"/>
    <lineage>
        <taxon>Bacteria</taxon>
        <taxon>Bacillati</taxon>
        <taxon>Actinomycetota</taxon>
        <taxon>Actinomycetes</taxon>
        <taxon>Kitasatosporales</taxon>
        <taxon>Streptomycetaceae</taxon>
        <taxon>Kitasatospora</taxon>
    </lineage>
</organism>